<accession>N0BL77</accession>
<gene>
    <name evidence="1" type="ORF">Asulf_01303</name>
</gene>
<dbReference type="KEGG" id="ast:Asulf_01303"/>
<dbReference type="EMBL" id="CP005290">
    <property type="protein sequence ID" value="AGK61296.1"/>
    <property type="molecule type" value="Genomic_DNA"/>
</dbReference>
<name>N0BL77_9EURY</name>
<keyword evidence="2" id="KW-1185">Reference proteome</keyword>
<organism evidence="1 2">
    <name type="scientific">Archaeoglobus sulfaticallidus PM70-1</name>
    <dbReference type="NCBI Taxonomy" id="387631"/>
    <lineage>
        <taxon>Archaea</taxon>
        <taxon>Methanobacteriati</taxon>
        <taxon>Methanobacteriota</taxon>
        <taxon>Archaeoglobi</taxon>
        <taxon>Archaeoglobales</taxon>
        <taxon>Archaeoglobaceae</taxon>
        <taxon>Archaeoglobus</taxon>
    </lineage>
</organism>
<reference evidence="1 2" key="1">
    <citation type="journal article" date="2013" name="Genome Announc.">
        <title>Complete Genome Sequence of the Thermophilic and Facultatively Chemolithoautotrophic Sulfate Reducer Archaeoglobus sulfaticallidus Strain PM70-1T.</title>
        <authorList>
            <person name="Stokke R."/>
            <person name="Hocking W.P."/>
            <person name="Steinsbu B.O."/>
            <person name="Steen I.H."/>
        </authorList>
    </citation>
    <scope>NUCLEOTIDE SEQUENCE [LARGE SCALE GENOMIC DNA]</scope>
    <source>
        <strain evidence="1">PM70-1</strain>
    </source>
</reference>
<dbReference type="Proteomes" id="UP000013307">
    <property type="component" value="Chromosome"/>
</dbReference>
<dbReference type="eggNOG" id="arCOG07300">
    <property type="taxonomic scope" value="Archaea"/>
</dbReference>
<dbReference type="HOGENOM" id="CLU_2284904_0_0_2"/>
<dbReference type="GeneID" id="15392943"/>
<evidence type="ECO:0000313" key="2">
    <source>
        <dbReference type="Proteomes" id="UP000013307"/>
    </source>
</evidence>
<dbReference type="AlphaFoldDB" id="N0BL77"/>
<proteinExistence type="predicted"/>
<evidence type="ECO:0000313" key="1">
    <source>
        <dbReference type="EMBL" id="AGK61296.1"/>
    </source>
</evidence>
<dbReference type="RefSeq" id="WP_015590894.1">
    <property type="nucleotide sequence ID" value="NC_021169.1"/>
</dbReference>
<dbReference type="OrthoDB" id="117567at2157"/>
<sequence>MGRSVASVRLPLNDLIAKIERAKSLMKKEEVIYADRIIESIKKRYSVCYLAFDSADKAALFAVAVELMRLIDHADSGCLSCKERSERVAEGEEGEEKVRQA</sequence>
<protein>
    <submittedName>
        <fullName evidence="1">Uncharacterized protein</fullName>
    </submittedName>
</protein>